<gene>
    <name evidence="2" type="ORF">ZOSMA_76G01050</name>
</gene>
<dbReference type="InterPro" id="IPR002775">
    <property type="entry name" value="DNA/RNA-bd_Alba-like"/>
</dbReference>
<protein>
    <recommendedName>
        <fullName evidence="1">DNA/RNA-binding protein Alba-like domain-containing protein</fullName>
    </recommendedName>
</protein>
<keyword evidence="3" id="KW-1185">Reference proteome</keyword>
<dbReference type="EMBL" id="LFYR01001927">
    <property type="protein sequence ID" value="KMZ58550.1"/>
    <property type="molecule type" value="Genomic_DNA"/>
</dbReference>
<feature type="domain" description="DNA/RNA-binding protein Alba-like" evidence="1">
    <location>
        <begin position="18"/>
        <end position="78"/>
    </location>
</feature>
<organism evidence="2 3">
    <name type="scientific">Zostera marina</name>
    <name type="common">Eelgrass</name>
    <dbReference type="NCBI Taxonomy" id="29655"/>
    <lineage>
        <taxon>Eukaryota</taxon>
        <taxon>Viridiplantae</taxon>
        <taxon>Streptophyta</taxon>
        <taxon>Embryophyta</taxon>
        <taxon>Tracheophyta</taxon>
        <taxon>Spermatophyta</taxon>
        <taxon>Magnoliopsida</taxon>
        <taxon>Liliopsida</taxon>
        <taxon>Zosteraceae</taxon>
        <taxon>Zostera</taxon>
    </lineage>
</organism>
<dbReference type="GO" id="GO:0003676">
    <property type="term" value="F:nucleic acid binding"/>
    <property type="evidence" value="ECO:0007669"/>
    <property type="project" value="InterPro"/>
</dbReference>
<dbReference type="PANTHER" id="PTHR33443:SF30">
    <property type="entry name" value="SARCOSINE DEHYDROGENASE-2C PROTEIN"/>
    <property type="match status" value="1"/>
</dbReference>
<dbReference type="OrthoDB" id="266020at2759"/>
<evidence type="ECO:0000259" key="1">
    <source>
        <dbReference type="Pfam" id="PF01918"/>
    </source>
</evidence>
<accession>A0A0K9NRC9</accession>
<dbReference type="InterPro" id="IPR053234">
    <property type="entry name" value="RPM1_Interactor"/>
</dbReference>
<dbReference type="InterPro" id="IPR036882">
    <property type="entry name" value="Alba-like_dom_sf"/>
</dbReference>
<dbReference type="Pfam" id="PF01918">
    <property type="entry name" value="Alba"/>
    <property type="match status" value="1"/>
</dbReference>
<dbReference type="PANTHER" id="PTHR33443">
    <property type="entry name" value="ZGC:112980"/>
    <property type="match status" value="1"/>
</dbReference>
<dbReference type="STRING" id="29655.A0A0K9NRC9"/>
<dbReference type="SUPFAM" id="SSF82704">
    <property type="entry name" value="AlbA-like"/>
    <property type="match status" value="1"/>
</dbReference>
<reference evidence="3" key="1">
    <citation type="journal article" date="2016" name="Nature">
        <title>The genome of the seagrass Zostera marina reveals angiosperm adaptation to the sea.</title>
        <authorList>
            <person name="Olsen J.L."/>
            <person name="Rouze P."/>
            <person name="Verhelst B."/>
            <person name="Lin Y.-C."/>
            <person name="Bayer T."/>
            <person name="Collen J."/>
            <person name="Dattolo E."/>
            <person name="De Paoli E."/>
            <person name="Dittami S."/>
            <person name="Maumus F."/>
            <person name="Michel G."/>
            <person name="Kersting A."/>
            <person name="Lauritano C."/>
            <person name="Lohaus R."/>
            <person name="Toepel M."/>
            <person name="Tonon T."/>
            <person name="Vanneste K."/>
            <person name="Amirebrahimi M."/>
            <person name="Brakel J."/>
            <person name="Bostroem C."/>
            <person name="Chovatia M."/>
            <person name="Grimwood J."/>
            <person name="Jenkins J.W."/>
            <person name="Jueterbock A."/>
            <person name="Mraz A."/>
            <person name="Stam W.T."/>
            <person name="Tice H."/>
            <person name="Bornberg-Bauer E."/>
            <person name="Green P.J."/>
            <person name="Pearson G.A."/>
            <person name="Procaccini G."/>
            <person name="Duarte C.M."/>
            <person name="Schmutz J."/>
            <person name="Reusch T.B.H."/>
            <person name="Van de Peer Y."/>
        </authorList>
    </citation>
    <scope>NUCLEOTIDE SEQUENCE [LARGE SCALE GENOMIC DNA]</scope>
    <source>
        <strain evidence="3">cv. Finnish</strain>
    </source>
</reference>
<proteinExistence type="predicted"/>
<evidence type="ECO:0000313" key="3">
    <source>
        <dbReference type="Proteomes" id="UP000036987"/>
    </source>
</evidence>
<evidence type="ECO:0000313" key="2">
    <source>
        <dbReference type="EMBL" id="KMZ58550.1"/>
    </source>
</evidence>
<comment type="caution">
    <text evidence="2">The sequence shown here is derived from an EMBL/GenBank/DDBJ whole genome shotgun (WGS) entry which is preliminary data.</text>
</comment>
<dbReference type="Gene3D" id="3.30.110.20">
    <property type="entry name" value="Alba-like domain"/>
    <property type="match status" value="1"/>
</dbReference>
<dbReference type="Proteomes" id="UP000036987">
    <property type="component" value="Unassembled WGS sequence"/>
</dbReference>
<dbReference type="AlphaFoldDB" id="A0A0K9NRC9"/>
<sequence length="261" mass="29630">MKNLMKGTHFDGNEIWISICGRKVMQICIDYGIQNLQVNASNEIILRAFGKAISNAVIIAEQIKKNIMGLHQNNEIGSVNRQNVNKKPISIITITLSKNQLDTFAPGYQPPFTIEQENHNDFNYRVRMKNICNKTTDPLEDTNAYTVSNRYVHQDLVIEDEVTIIAERGQVACIDYPHARHLCGMFPFGRTSHEAHCSQCFCYVCDIPAPCNYWVGVYTQHCDATDSSHFWKNIRDDAKLGMVSLESGHRGAQHSEDYFPG</sequence>
<name>A0A0K9NRC9_ZOSMR</name>